<accession>A0AAP5M8M2</accession>
<comment type="cofactor">
    <cofactor evidence="1 5">
        <name>Zn(2+)</name>
        <dbReference type="ChEBI" id="CHEBI:29105"/>
    </cofactor>
</comment>
<evidence type="ECO:0000256" key="1">
    <source>
        <dbReference type="ARBA" id="ARBA00001947"/>
    </source>
</evidence>
<sequence>MRATVYQGTGDVRVENVPDPVIKQPTDAVVRITHACICGSDLWFYRGLDNWKPGWRTGHEWMGIVEEVGSEVRNIKKGDRVLAPFAFSDGSCEFCGKSLQTSCVRGGFWGGESNDGGQAEAIRAQFADGTLVTIPKEVENDDAILTKILPLTDVMSTGHHAAISAGVRQGGTAAVIGDGAVGLCGVLAAKRLGAERIIIIGRHEDRLDIARRFGATDVVKSKDQQAVDEVLEITKGGAESVLECVGTESSMDNAISITRPGGAIGYVGVPHGSETINLSHMFFSNITLRGGVAPARAYIPELLDDVIAGKIDPSPVLDLTVDLNGVPSGYAAMDKREAIKVMVRP</sequence>
<dbReference type="GO" id="GO:0008270">
    <property type="term" value="F:zinc ion binding"/>
    <property type="evidence" value="ECO:0007669"/>
    <property type="project" value="InterPro"/>
</dbReference>
<dbReference type="CDD" id="cd08287">
    <property type="entry name" value="FDH_like_ADH3"/>
    <property type="match status" value="1"/>
</dbReference>
<dbReference type="PROSITE" id="PS00059">
    <property type="entry name" value="ADH_ZINC"/>
    <property type="match status" value="1"/>
</dbReference>
<evidence type="ECO:0000259" key="7">
    <source>
        <dbReference type="Pfam" id="PF08240"/>
    </source>
</evidence>
<comment type="similarity">
    <text evidence="5">Belongs to the zinc-containing alcohol dehydrogenase family.</text>
</comment>
<keyword evidence="9" id="KW-1185">Reference proteome</keyword>
<dbReference type="InterPro" id="IPR036291">
    <property type="entry name" value="NAD(P)-bd_dom_sf"/>
</dbReference>
<dbReference type="Gene3D" id="3.90.180.10">
    <property type="entry name" value="Medium-chain alcohol dehydrogenases, catalytic domain"/>
    <property type="match status" value="1"/>
</dbReference>
<evidence type="ECO:0000256" key="5">
    <source>
        <dbReference type="RuleBase" id="RU361277"/>
    </source>
</evidence>
<evidence type="ECO:0000256" key="2">
    <source>
        <dbReference type="ARBA" id="ARBA00022723"/>
    </source>
</evidence>
<dbReference type="InterPro" id="IPR011032">
    <property type="entry name" value="GroES-like_sf"/>
</dbReference>
<dbReference type="SUPFAM" id="SSF50129">
    <property type="entry name" value="GroES-like"/>
    <property type="match status" value="1"/>
</dbReference>
<dbReference type="Gene3D" id="3.40.50.720">
    <property type="entry name" value="NAD(P)-binding Rossmann-like Domain"/>
    <property type="match status" value="1"/>
</dbReference>
<dbReference type="InterPro" id="IPR013154">
    <property type="entry name" value="ADH-like_N"/>
</dbReference>
<dbReference type="PANTHER" id="PTHR42813:SF2">
    <property type="entry name" value="DEHYDROGENASE, ZINC-CONTAINING, PUTATIVE (AFU_ORTHOLOGUE AFUA_2G02810)-RELATED"/>
    <property type="match status" value="1"/>
</dbReference>
<evidence type="ECO:0000256" key="3">
    <source>
        <dbReference type="ARBA" id="ARBA00022833"/>
    </source>
</evidence>
<keyword evidence="3 5" id="KW-0862">Zinc</keyword>
<comment type="caution">
    <text evidence="8">The sequence shown here is derived from an EMBL/GenBank/DDBJ whole genome shotgun (WGS) entry which is preliminary data.</text>
</comment>
<gene>
    <name evidence="8" type="ORF">G7B40_004040</name>
</gene>
<dbReference type="InterPro" id="IPR002328">
    <property type="entry name" value="ADH_Zn_CS"/>
</dbReference>
<dbReference type="Pfam" id="PF08240">
    <property type="entry name" value="ADH_N"/>
    <property type="match status" value="1"/>
</dbReference>
<dbReference type="AlphaFoldDB" id="A0AAP5M8M2"/>
<dbReference type="EMBL" id="JAALHA020000001">
    <property type="protein sequence ID" value="MDR9893748.1"/>
    <property type="molecule type" value="Genomic_DNA"/>
</dbReference>
<evidence type="ECO:0000313" key="8">
    <source>
        <dbReference type="EMBL" id="MDR9893748.1"/>
    </source>
</evidence>
<reference evidence="9" key="1">
    <citation type="journal article" date="2021" name="Science">
        <title>Hunting the eagle killer: A cyanobacterial neurotoxin causes vacuolar myelinopathy.</title>
        <authorList>
            <person name="Breinlinger S."/>
            <person name="Phillips T.J."/>
            <person name="Haram B.N."/>
            <person name="Mares J."/>
            <person name="Martinez Yerena J.A."/>
            <person name="Hrouzek P."/>
            <person name="Sobotka R."/>
            <person name="Henderson W.M."/>
            <person name="Schmieder P."/>
            <person name="Williams S.M."/>
            <person name="Lauderdale J.D."/>
            <person name="Wilde H.D."/>
            <person name="Gerrin W."/>
            <person name="Kust A."/>
            <person name="Washington J.W."/>
            <person name="Wagner C."/>
            <person name="Geier B."/>
            <person name="Liebeke M."/>
            <person name="Enke H."/>
            <person name="Niedermeyer T.H.J."/>
            <person name="Wilde S.B."/>
        </authorList>
    </citation>
    <scope>NUCLEOTIDE SEQUENCE [LARGE SCALE GENOMIC DNA]</scope>
    <source>
        <strain evidence="9">Thurmond2011</strain>
    </source>
</reference>
<dbReference type="SUPFAM" id="SSF51735">
    <property type="entry name" value="NAD(P)-binding Rossmann-fold domains"/>
    <property type="match status" value="1"/>
</dbReference>
<evidence type="ECO:0000313" key="9">
    <source>
        <dbReference type="Proteomes" id="UP000667802"/>
    </source>
</evidence>
<name>A0AAP5M8M2_9CYAN</name>
<dbReference type="GO" id="GO:0016491">
    <property type="term" value="F:oxidoreductase activity"/>
    <property type="evidence" value="ECO:0007669"/>
    <property type="project" value="UniProtKB-KW"/>
</dbReference>
<keyword evidence="4" id="KW-0560">Oxidoreductase</keyword>
<evidence type="ECO:0000259" key="6">
    <source>
        <dbReference type="Pfam" id="PF00107"/>
    </source>
</evidence>
<dbReference type="InterPro" id="IPR013149">
    <property type="entry name" value="ADH-like_C"/>
</dbReference>
<feature type="domain" description="Alcohol dehydrogenase-like N-terminal" evidence="7">
    <location>
        <begin position="25"/>
        <end position="127"/>
    </location>
</feature>
<dbReference type="Proteomes" id="UP000667802">
    <property type="component" value="Unassembled WGS sequence"/>
</dbReference>
<proteinExistence type="inferred from homology"/>
<organism evidence="8 9">
    <name type="scientific">Aetokthonos hydrillicola Thurmond2011</name>
    <dbReference type="NCBI Taxonomy" id="2712845"/>
    <lineage>
        <taxon>Bacteria</taxon>
        <taxon>Bacillati</taxon>
        <taxon>Cyanobacteriota</taxon>
        <taxon>Cyanophyceae</taxon>
        <taxon>Nostocales</taxon>
        <taxon>Hapalosiphonaceae</taxon>
        <taxon>Aetokthonos</taxon>
    </lineage>
</organism>
<keyword evidence="2 5" id="KW-0479">Metal-binding</keyword>
<protein>
    <submittedName>
        <fullName evidence="8">Zinc-dependent alcohol dehydrogenase family protein</fullName>
    </submittedName>
</protein>
<feature type="domain" description="Alcohol dehydrogenase-like C-terminal" evidence="6">
    <location>
        <begin position="180"/>
        <end position="304"/>
    </location>
</feature>
<dbReference type="Pfam" id="PF00107">
    <property type="entry name" value="ADH_zinc_N"/>
    <property type="match status" value="1"/>
</dbReference>
<dbReference type="PANTHER" id="PTHR42813">
    <property type="entry name" value="ZINC-TYPE ALCOHOL DEHYDROGENASE-LIKE"/>
    <property type="match status" value="1"/>
</dbReference>
<dbReference type="RefSeq" id="WP_208338261.1">
    <property type="nucleotide sequence ID" value="NZ_CAWQFN010000041.1"/>
</dbReference>
<evidence type="ECO:0000256" key="4">
    <source>
        <dbReference type="ARBA" id="ARBA00023002"/>
    </source>
</evidence>